<dbReference type="GO" id="GO:0005509">
    <property type="term" value="F:calcium ion binding"/>
    <property type="evidence" value="ECO:0007669"/>
    <property type="project" value="InterPro"/>
</dbReference>
<reference evidence="4 5" key="1">
    <citation type="submission" date="2014-06" db="EMBL/GenBank/DDBJ databases">
        <authorList>
            <person name="Swart Estienne"/>
        </authorList>
    </citation>
    <scope>NUCLEOTIDE SEQUENCE [LARGE SCALE GENOMIC DNA]</scope>
    <source>
        <strain evidence="4 5">130c</strain>
    </source>
</reference>
<gene>
    <name evidence="4" type="primary">Contig10434.g11131</name>
    <name evidence="4" type="ORF">STYLEM_9250</name>
</gene>
<evidence type="ECO:0000259" key="3">
    <source>
        <dbReference type="PROSITE" id="PS50222"/>
    </source>
</evidence>
<feature type="region of interest" description="Disordered" evidence="2">
    <location>
        <begin position="380"/>
        <end position="402"/>
    </location>
</feature>
<proteinExistence type="predicted"/>
<keyword evidence="1" id="KW-0106">Calcium</keyword>
<evidence type="ECO:0000313" key="4">
    <source>
        <dbReference type="EMBL" id="CDW80254.1"/>
    </source>
</evidence>
<keyword evidence="5" id="KW-1185">Reference proteome</keyword>
<accession>A0A078ADD3</accession>
<dbReference type="InterPro" id="IPR018247">
    <property type="entry name" value="EF_Hand_1_Ca_BS"/>
</dbReference>
<protein>
    <recommendedName>
        <fullName evidence="3">EF-hand domain-containing protein</fullName>
    </recommendedName>
</protein>
<dbReference type="EMBL" id="CCKQ01008787">
    <property type="protein sequence ID" value="CDW80254.1"/>
    <property type="molecule type" value="Genomic_DNA"/>
</dbReference>
<feature type="compositionally biased region" description="Polar residues" evidence="2">
    <location>
        <begin position="380"/>
        <end position="391"/>
    </location>
</feature>
<evidence type="ECO:0000256" key="2">
    <source>
        <dbReference type="SAM" id="MobiDB-lite"/>
    </source>
</evidence>
<dbReference type="PROSITE" id="PS50222">
    <property type="entry name" value="EF_HAND_2"/>
    <property type="match status" value="1"/>
</dbReference>
<dbReference type="InterPro" id="IPR002048">
    <property type="entry name" value="EF_hand_dom"/>
</dbReference>
<dbReference type="AlphaFoldDB" id="A0A078ADD3"/>
<dbReference type="InterPro" id="IPR011992">
    <property type="entry name" value="EF-hand-dom_pair"/>
</dbReference>
<dbReference type="PROSITE" id="PS00018">
    <property type="entry name" value="EF_HAND_1"/>
    <property type="match status" value="1"/>
</dbReference>
<sequence>MDFSDIEVDNTFEDVIKQIKVFFFEKYVNQPATSVYIRFTARSRPRNQKYIDKQAFEYFLQSLGIPTEPLKTIHKDLCFKNKLSNSQEFINSKEQNNDISISNSQQISLFEQIYKAFDKDNDGLISCSDFTETLEVIKSEIMLRLKVKNINNNTSNLNGKSKICQNNKSQFKLRQTSKDLNFAHSPSQQAETAEVKMKTVQVYEADSRGRNNKLSFLKKNQSTQENKVKDDQLIKILCGSLAQTIYDRSDNNEQVRSSQADIMMKLKRSDMFRQGLVSMDNFIKIVKSYDIYVEGLVDQDTQEFEVLHDMRDQHKNLMIPLAEIKRQLNFAVNQCISSDGDGKVNGFNIRKKLNRSREMRKANEKEQKRKKYEELMKQSNIQIHKSQQSDENTGDEEGAIDFNKKKQSIMQIIINNRETNKSYIDELNQQSDEEQITQSKLSFY</sequence>
<dbReference type="Gene3D" id="1.10.238.10">
    <property type="entry name" value="EF-hand"/>
    <property type="match status" value="1"/>
</dbReference>
<organism evidence="4 5">
    <name type="scientific">Stylonychia lemnae</name>
    <name type="common">Ciliate</name>
    <dbReference type="NCBI Taxonomy" id="5949"/>
    <lineage>
        <taxon>Eukaryota</taxon>
        <taxon>Sar</taxon>
        <taxon>Alveolata</taxon>
        <taxon>Ciliophora</taxon>
        <taxon>Intramacronucleata</taxon>
        <taxon>Spirotrichea</taxon>
        <taxon>Stichotrichia</taxon>
        <taxon>Sporadotrichida</taxon>
        <taxon>Oxytrichidae</taxon>
        <taxon>Stylonychinae</taxon>
        <taxon>Stylonychia</taxon>
    </lineage>
</organism>
<evidence type="ECO:0000256" key="1">
    <source>
        <dbReference type="ARBA" id="ARBA00022837"/>
    </source>
</evidence>
<dbReference type="InParanoid" id="A0A078ADD3"/>
<dbReference type="Proteomes" id="UP000039865">
    <property type="component" value="Unassembled WGS sequence"/>
</dbReference>
<dbReference type="SUPFAM" id="SSF47473">
    <property type="entry name" value="EF-hand"/>
    <property type="match status" value="1"/>
</dbReference>
<feature type="domain" description="EF-hand" evidence="3">
    <location>
        <begin position="105"/>
        <end position="140"/>
    </location>
</feature>
<evidence type="ECO:0000313" key="5">
    <source>
        <dbReference type="Proteomes" id="UP000039865"/>
    </source>
</evidence>
<name>A0A078ADD3_STYLE</name>